<proteinExistence type="predicted"/>
<dbReference type="InterPro" id="IPR000953">
    <property type="entry name" value="Chromo/chromo_shadow_dom"/>
</dbReference>
<evidence type="ECO:0000256" key="2">
    <source>
        <dbReference type="ARBA" id="ARBA00023242"/>
    </source>
</evidence>
<dbReference type="Pfam" id="PF00385">
    <property type="entry name" value="Chromo"/>
    <property type="match status" value="1"/>
</dbReference>
<dbReference type="EMBL" id="CAJJDM010000002">
    <property type="protein sequence ID" value="CAD8043724.1"/>
    <property type="molecule type" value="Genomic_DNA"/>
</dbReference>
<organism evidence="4 5">
    <name type="scientific">Paramecium primaurelia</name>
    <dbReference type="NCBI Taxonomy" id="5886"/>
    <lineage>
        <taxon>Eukaryota</taxon>
        <taxon>Sar</taxon>
        <taxon>Alveolata</taxon>
        <taxon>Ciliophora</taxon>
        <taxon>Intramacronucleata</taxon>
        <taxon>Oligohymenophorea</taxon>
        <taxon>Peniculida</taxon>
        <taxon>Parameciidae</taxon>
        <taxon>Paramecium</taxon>
    </lineage>
</organism>
<dbReference type="Proteomes" id="UP000688137">
    <property type="component" value="Unassembled WGS sequence"/>
</dbReference>
<evidence type="ECO:0000313" key="4">
    <source>
        <dbReference type="EMBL" id="CAD8043724.1"/>
    </source>
</evidence>
<keyword evidence="5" id="KW-1185">Reference proteome</keyword>
<dbReference type="OMA" id="CPQICES"/>
<sequence length="163" mass="19438">MKHRQKQKHNSQLYIVEKIVDRRYDPVSKELQYCIKWEGYSEAENTWEPLRNLKNVLSEIEEFENQQLNKKQNMSLKIDNKKLKQLLLNKLTHFLEKIALKPQQQLKEISLSDYESSCEEVQPKKRQLDAQSKTIPDQFQQKSSILTQGYHLCPQICESNIDF</sequence>
<comment type="subcellular location">
    <subcellularLocation>
        <location evidence="1">Nucleus</location>
    </subcellularLocation>
</comment>
<evidence type="ECO:0000256" key="1">
    <source>
        <dbReference type="ARBA" id="ARBA00004123"/>
    </source>
</evidence>
<dbReference type="InterPro" id="IPR051219">
    <property type="entry name" value="Heterochromatin_chromo-domain"/>
</dbReference>
<keyword evidence="2" id="KW-0539">Nucleus</keyword>
<protein>
    <recommendedName>
        <fullName evidence="3">Chromo domain-containing protein</fullName>
    </recommendedName>
</protein>
<feature type="domain" description="Chromo" evidence="3">
    <location>
        <begin position="14"/>
        <end position="75"/>
    </location>
</feature>
<comment type="caution">
    <text evidence="4">The sequence shown here is derived from an EMBL/GenBank/DDBJ whole genome shotgun (WGS) entry which is preliminary data.</text>
</comment>
<dbReference type="CDD" id="cd00024">
    <property type="entry name" value="CD_CSD"/>
    <property type="match status" value="1"/>
</dbReference>
<dbReference type="InterPro" id="IPR023779">
    <property type="entry name" value="Chromodomain_CS"/>
</dbReference>
<dbReference type="PANTHER" id="PTHR22812">
    <property type="entry name" value="CHROMOBOX PROTEIN"/>
    <property type="match status" value="1"/>
</dbReference>
<dbReference type="AlphaFoldDB" id="A0A8S1JNB3"/>
<dbReference type="PROSITE" id="PS50013">
    <property type="entry name" value="CHROMO_2"/>
    <property type="match status" value="1"/>
</dbReference>
<dbReference type="SMART" id="SM00298">
    <property type="entry name" value="CHROMO"/>
    <property type="match status" value="1"/>
</dbReference>
<dbReference type="GO" id="GO:0005634">
    <property type="term" value="C:nucleus"/>
    <property type="evidence" value="ECO:0007669"/>
    <property type="project" value="UniProtKB-SubCell"/>
</dbReference>
<evidence type="ECO:0000313" key="5">
    <source>
        <dbReference type="Proteomes" id="UP000688137"/>
    </source>
</evidence>
<evidence type="ECO:0000259" key="3">
    <source>
        <dbReference type="PROSITE" id="PS50013"/>
    </source>
</evidence>
<dbReference type="InterPro" id="IPR023780">
    <property type="entry name" value="Chromo_domain"/>
</dbReference>
<reference evidence="4" key="1">
    <citation type="submission" date="2021-01" db="EMBL/GenBank/DDBJ databases">
        <authorList>
            <consortium name="Genoscope - CEA"/>
            <person name="William W."/>
        </authorList>
    </citation>
    <scope>NUCLEOTIDE SEQUENCE</scope>
</reference>
<accession>A0A8S1JNB3</accession>
<gene>
    <name evidence="4" type="ORF">PPRIM_AZ9-3.1.T0050378</name>
</gene>
<dbReference type="PROSITE" id="PS00598">
    <property type="entry name" value="CHROMO_1"/>
    <property type="match status" value="1"/>
</dbReference>
<name>A0A8S1JNB3_PARPR</name>